<feature type="domain" description="MMS19 C-terminal" evidence="6">
    <location>
        <begin position="602"/>
        <end position="909"/>
    </location>
</feature>
<keyword evidence="5" id="KW-0206">Cytoskeleton</keyword>
<dbReference type="Proteomes" id="UP000829291">
    <property type="component" value="Chromosome 6"/>
</dbReference>
<dbReference type="FunCoup" id="A0A6J0BHD7">
    <property type="interactions" value="2210"/>
</dbReference>
<dbReference type="GO" id="GO:0016226">
    <property type="term" value="P:iron-sulfur cluster assembly"/>
    <property type="evidence" value="ECO:0007669"/>
    <property type="project" value="UniProtKB-UniRule"/>
</dbReference>
<dbReference type="GO" id="GO:0005819">
    <property type="term" value="C:spindle"/>
    <property type="evidence" value="ECO:0007669"/>
    <property type="project" value="UniProtKB-SubCell"/>
</dbReference>
<evidence type="ECO:0000256" key="3">
    <source>
        <dbReference type="ARBA" id="ARBA00022737"/>
    </source>
</evidence>
<dbReference type="InterPro" id="IPR039920">
    <property type="entry name" value="MMS19"/>
</dbReference>
<keyword evidence="5" id="KW-0234">DNA repair</keyword>
<dbReference type="RefSeq" id="XP_015513886.2">
    <property type="nucleotide sequence ID" value="XM_015658400.2"/>
</dbReference>
<protein>
    <recommendedName>
        <fullName evidence="5">MMS19 nucleotide excision repair protein</fullName>
    </recommendedName>
</protein>
<organism evidence="9">
    <name type="scientific">Neodiprion lecontei</name>
    <name type="common">Redheaded pine sawfly</name>
    <dbReference type="NCBI Taxonomy" id="441921"/>
    <lineage>
        <taxon>Eukaryota</taxon>
        <taxon>Metazoa</taxon>
        <taxon>Ecdysozoa</taxon>
        <taxon>Arthropoda</taxon>
        <taxon>Hexapoda</taxon>
        <taxon>Insecta</taxon>
        <taxon>Pterygota</taxon>
        <taxon>Neoptera</taxon>
        <taxon>Endopterygota</taxon>
        <taxon>Hymenoptera</taxon>
        <taxon>Tenthredinoidea</taxon>
        <taxon>Diprionidae</taxon>
        <taxon>Diprioninae</taxon>
        <taxon>Neodiprion</taxon>
    </lineage>
</organism>
<comment type="function">
    <text evidence="5">Key component of the cytosolic iron-sulfur protein assembly (CIA) complex, a multiprotein complex that mediates the incorporation of iron-sulfur cluster into apoproteins specifically involved in DNA metabolism and genomic integrity. In the CIA complex, MMS19 acts as an adapter between early-acting CIA components and a subset of cellular target iron-sulfur proteins.</text>
</comment>
<evidence type="ECO:0000313" key="9">
    <source>
        <dbReference type="RefSeq" id="XP_015513886.2"/>
    </source>
</evidence>
<reference evidence="9" key="1">
    <citation type="submission" date="2025-08" db="UniProtKB">
        <authorList>
            <consortium name="RefSeq"/>
        </authorList>
    </citation>
    <scope>IDENTIFICATION</scope>
    <source>
        <tissue evidence="9">Thorax and Abdomen</tissue>
    </source>
</reference>
<feature type="domain" description="MMS19 N-terminal" evidence="7">
    <location>
        <begin position="45"/>
        <end position="305"/>
    </location>
</feature>
<evidence type="ECO:0000259" key="7">
    <source>
        <dbReference type="Pfam" id="PF14500"/>
    </source>
</evidence>
<dbReference type="InterPro" id="IPR016024">
    <property type="entry name" value="ARM-type_fold"/>
</dbReference>
<dbReference type="AlphaFoldDB" id="A0A6J0BHD7"/>
<dbReference type="GO" id="GO:0051604">
    <property type="term" value="P:protein maturation"/>
    <property type="evidence" value="ECO:0007669"/>
    <property type="project" value="UniProtKB-UniRule"/>
</dbReference>
<dbReference type="InterPro" id="IPR024687">
    <property type="entry name" value="MMS19_C"/>
</dbReference>
<comment type="similarity">
    <text evidence="2 5">Belongs to the MET18/MMS19 family.</text>
</comment>
<dbReference type="GO" id="GO:0005634">
    <property type="term" value="C:nucleus"/>
    <property type="evidence" value="ECO:0007669"/>
    <property type="project" value="UniProtKB-SubCell"/>
</dbReference>
<dbReference type="OrthoDB" id="342900at2759"/>
<evidence type="ECO:0000259" key="6">
    <source>
        <dbReference type="Pfam" id="PF12460"/>
    </source>
</evidence>
<dbReference type="InterPro" id="IPR029240">
    <property type="entry name" value="MMS19_N"/>
</dbReference>
<sequence>MEVSASSSLTEKLSAALKNDNDLIKECQDIASDIEYGKLKLVIFVEELAPFLTDKNVTSRAQGTLALSTTLKHLSKDFLNENELNFITNFYCDRMKDQHEVIPSVLQGVLTIVQMSRLPQDSPARLLNLMFQHVHCQSQLQPIRKLIYLIFQTLLQNRKDALRSMGPDFIYGVISSIDGERDPRNLMLLFDMLPNFIQEFPLGHLTEEMFEVIACYFPVDFNSSASEAQTVTRDDLAYALAPCLYASPEFAEFCIPLIIERLDSSLRLAKLDSLYLLRKGASTYGASRLQPHLAELWPIIRKEVFPGGDIEMRNAGLETITELVKVLSTDDVIRDSFIEKVITDTKSSLCDVQLSLYWPAEKLLEAVAKANKLACAQVLKTFIPLCLGQYSTKTSYSDRVTLTESLNSLMAICEEQRFVINSVPELAWTDIPTLYLNALNTDNIELKLKTFSGLAILKSSLSDVARKLLYEKICMAVDDGNNQLKNTCHICLSTFAKIYPNEILGTVINQLAINDSNTDNTVFTHRLQALCAVAKIPELGPQILPNVVVVAMSNKLEKSIAALCCLRKLVAGRSDTFSIQHFLYKNCNIVELLVSADTSGCSTQKLNLIASICRSIVRKLDVKDQQQIVNKYVSILSEKLSESNVIVLEGLLTPLQRNVDIANKVNLLKNLLHLAINSVSSSSKEVSSKLISVLINKQTEDKNFLIVLNMLRDRIKNILEHDSNTELKESAILLNTWLTKALVVRGSQNSQEYLDFHINLLKDMEMGHNVANGFKTLSDRFEDTVTEENFCNVKLFYKQRIFQNVIQKNNDFDAQSRENYLMALTHLIEEVPMELLLMHLEPLIPLLIESMALDSSELILSTLVTLKVLLDTGHKIFHEQAQHFIPKLLSLTKRREMKVRTAALECLLHYANYPTVLILPFKTDVLERLAVAIDDRKRLVRSIAVKARTRWYLVGAPGEPKQS</sequence>
<dbReference type="GO" id="GO:0006281">
    <property type="term" value="P:DNA repair"/>
    <property type="evidence" value="ECO:0007669"/>
    <property type="project" value="UniProtKB-UniRule"/>
</dbReference>
<keyword evidence="5" id="KW-0963">Cytoplasm</keyword>
<dbReference type="Pfam" id="PF12460">
    <property type="entry name" value="MMS19_C"/>
    <property type="match status" value="1"/>
</dbReference>
<dbReference type="SUPFAM" id="SSF48371">
    <property type="entry name" value="ARM repeat"/>
    <property type="match status" value="2"/>
</dbReference>
<evidence type="ECO:0000256" key="4">
    <source>
        <dbReference type="ARBA" id="ARBA00023242"/>
    </source>
</evidence>
<keyword evidence="3" id="KW-0677">Repeat</keyword>
<accession>A0A6J0BHD7</accession>
<dbReference type="PANTHER" id="PTHR12891">
    <property type="entry name" value="DNA REPAIR/TRANSCRIPTION PROTEIN MET18/MMS19"/>
    <property type="match status" value="1"/>
</dbReference>
<dbReference type="InterPro" id="IPR011989">
    <property type="entry name" value="ARM-like"/>
</dbReference>
<keyword evidence="5" id="KW-0227">DNA damage</keyword>
<proteinExistence type="inferred from homology"/>
<dbReference type="Pfam" id="PF14500">
    <property type="entry name" value="MMS19_N"/>
    <property type="match status" value="1"/>
</dbReference>
<name>A0A6J0BHD7_NEOLC</name>
<dbReference type="PANTHER" id="PTHR12891:SF0">
    <property type="entry name" value="MMS19 NUCLEOTIDE EXCISION REPAIR PROTEIN HOMOLOG"/>
    <property type="match status" value="1"/>
</dbReference>
<comment type="subunit">
    <text evidence="5">Component of the CIA complex.</text>
</comment>
<dbReference type="InParanoid" id="A0A6J0BHD7"/>
<gene>
    <name evidence="9" type="primary">LOC107220015</name>
</gene>
<evidence type="ECO:0000256" key="2">
    <source>
        <dbReference type="ARBA" id="ARBA00009340"/>
    </source>
</evidence>
<dbReference type="GO" id="GO:0097361">
    <property type="term" value="C:cytosolic [4Fe-4S] assembly targeting complex"/>
    <property type="evidence" value="ECO:0007669"/>
    <property type="project" value="UniProtKB-UniRule"/>
</dbReference>
<evidence type="ECO:0000313" key="8">
    <source>
        <dbReference type="Proteomes" id="UP000829291"/>
    </source>
</evidence>
<comment type="subcellular location">
    <subcellularLocation>
        <location evidence="5">Cytoplasm</location>
        <location evidence="5">Cytoskeleton</location>
        <location evidence="5">Spindle</location>
    </subcellularLocation>
    <subcellularLocation>
        <location evidence="1 5">Nucleus</location>
    </subcellularLocation>
</comment>
<keyword evidence="4 5" id="KW-0539">Nucleus</keyword>
<dbReference type="Gene3D" id="1.25.10.10">
    <property type="entry name" value="Leucine-rich Repeat Variant"/>
    <property type="match status" value="2"/>
</dbReference>
<dbReference type="GeneID" id="107220015"/>
<evidence type="ECO:0000256" key="5">
    <source>
        <dbReference type="RuleBase" id="RU367072"/>
    </source>
</evidence>
<dbReference type="KEGG" id="nlo:107220015"/>
<evidence type="ECO:0000256" key="1">
    <source>
        <dbReference type="ARBA" id="ARBA00004123"/>
    </source>
</evidence>
<keyword evidence="8" id="KW-1185">Reference proteome</keyword>